<sequence>MTGTQNIFTTDSDLNKSTDKSNSNSTVPSPSVEPPPPKPILYKRTSSSASAQLSKLPPISTNTTTFTTAVTNKTVSPLSEARKPTVVQIGKITTNNKNEVLTTPILKNGIITTNNKNEVPTTPILKNGNGSSTGFSTNGATINFSATTNTYPGSRPHSPVIHGNSRGSISFQCPPSSTKHRGSISARPSITKITSLDLQQSGIPSSRQPSNPNSTAKNPYFQDSMSSPGKRRSSLDYKSTTTTATTNTTATVQPDQFSDSRHTSIKSTSGSKVNLKSPNFNGGAFGSTTSMQSPIHFELPQHAHPLQHFSFPDENAIHQQTDDLAGLGFNMYSGSNLHSYPTHAVSSPTTTTTTTPTSPFTFATRTNSIKRKAPPKAVVSDPVGPIVPFTNGDYQNPTNY</sequence>
<feature type="compositionally biased region" description="Polar residues" evidence="1">
    <location>
        <begin position="165"/>
        <end position="177"/>
    </location>
</feature>
<keyword evidence="3" id="KW-1185">Reference proteome</keyword>
<evidence type="ECO:0000313" key="2">
    <source>
        <dbReference type="EMBL" id="GMG20140.1"/>
    </source>
</evidence>
<reference evidence="2" key="1">
    <citation type="submission" date="2023-04" db="EMBL/GenBank/DDBJ databases">
        <title>Ambrosiozyma monospora NBRC 1965.</title>
        <authorList>
            <person name="Ichikawa N."/>
            <person name="Sato H."/>
            <person name="Tonouchi N."/>
        </authorList>
    </citation>
    <scope>NUCLEOTIDE SEQUENCE</scope>
    <source>
        <strain evidence="2">NBRC 1965</strain>
    </source>
</reference>
<feature type="compositionally biased region" description="Polar residues" evidence="1">
    <location>
        <begin position="265"/>
        <end position="275"/>
    </location>
</feature>
<name>A0A9W6YU28_AMBMO</name>
<comment type="caution">
    <text evidence="2">The sequence shown here is derived from an EMBL/GenBank/DDBJ whole genome shotgun (WGS) entry which is preliminary data.</text>
</comment>
<proteinExistence type="predicted"/>
<organism evidence="2 3">
    <name type="scientific">Ambrosiozyma monospora</name>
    <name type="common">Yeast</name>
    <name type="synonym">Endomycopsis monosporus</name>
    <dbReference type="NCBI Taxonomy" id="43982"/>
    <lineage>
        <taxon>Eukaryota</taxon>
        <taxon>Fungi</taxon>
        <taxon>Dikarya</taxon>
        <taxon>Ascomycota</taxon>
        <taxon>Saccharomycotina</taxon>
        <taxon>Pichiomycetes</taxon>
        <taxon>Pichiales</taxon>
        <taxon>Pichiaceae</taxon>
        <taxon>Ambrosiozyma</taxon>
    </lineage>
</organism>
<feature type="region of interest" description="Disordered" evidence="1">
    <location>
        <begin position="146"/>
        <end position="275"/>
    </location>
</feature>
<accession>A0A9W6YU28</accession>
<feature type="compositionally biased region" description="Low complexity" evidence="1">
    <location>
        <begin position="240"/>
        <end position="251"/>
    </location>
</feature>
<dbReference type="AlphaFoldDB" id="A0A9W6YU28"/>
<feature type="compositionally biased region" description="Polar residues" evidence="1">
    <location>
        <begin position="186"/>
        <end position="227"/>
    </location>
</feature>
<feature type="region of interest" description="Disordered" evidence="1">
    <location>
        <begin position="1"/>
        <end position="63"/>
    </location>
</feature>
<dbReference type="EMBL" id="BSXU01000291">
    <property type="protein sequence ID" value="GMG20140.1"/>
    <property type="molecule type" value="Genomic_DNA"/>
</dbReference>
<evidence type="ECO:0000313" key="3">
    <source>
        <dbReference type="Proteomes" id="UP001165063"/>
    </source>
</evidence>
<feature type="compositionally biased region" description="Low complexity" evidence="1">
    <location>
        <begin position="20"/>
        <end position="30"/>
    </location>
</feature>
<dbReference type="Proteomes" id="UP001165063">
    <property type="component" value="Unassembled WGS sequence"/>
</dbReference>
<protein>
    <submittedName>
        <fullName evidence="2">Unnamed protein product</fullName>
    </submittedName>
</protein>
<gene>
    <name evidence="2" type="ORF">Amon01_000100300</name>
</gene>
<feature type="compositionally biased region" description="Polar residues" evidence="1">
    <location>
        <begin position="44"/>
        <end position="53"/>
    </location>
</feature>
<evidence type="ECO:0000256" key="1">
    <source>
        <dbReference type="SAM" id="MobiDB-lite"/>
    </source>
</evidence>